<dbReference type="GO" id="GO:0005525">
    <property type="term" value="F:GTP binding"/>
    <property type="evidence" value="ECO:0007669"/>
    <property type="project" value="UniProtKB-KW"/>
</dbReference>
<reference evidence="4 5" key="1">
    <citation type="journal article" date="2009" name="Science">
        <title>Green evolution and dynamic adaptations revealed by genomes of the marine picoeukaryotes Micromonas.</title>
        <authorList>
            <person name="Worden A.Z."/>
            <person name="Lee J.H."/>
            <person name="Mock T."/>
            <person name="Rouze P."/>
            <person name="Simmons M.P."/>
            <person name="Aerts A.L."/>
            <person name="Allen A.E."/>
            <person name="Cuvelier M.L."/>
            <person name="Derelle E."/>
            <person name="Everett M.V."/>
            <person name="Foulon E."/>
            <person name="Grimwood J."/>
            <person name="Gundlach H."/>
            <person name="Henrissat B."/>
            <person name="Napoli C."/>
            <person name="McDonald S.M."/>
            <person name="Parker M.S."/>
            <person name="Rombauts S."/>
            <person name="Salamov A."/>
            <person name="Von Dassow P."/>
            <person name="Badger J.H."/>
            <person name="Coutinho P.M."/>
            <person name="Demir E."/>
            <person name="Dubchak I."/>
            <person name="Gentemann C."/>
            <person name="Eikrem W."/>
            <person name="Gready J.E."/>
            <person name="John U."/>
            <person name="Lanier W."/>
            <person name="Lindquist E.A."/>
            <person name="Lucas S."/>
            <person name="Mayer K.F."/>
            <person name="Moreau H."/>
            <person name="Not F."/>
            <person name="Otillar R."/>
            <person name="Panaud O."/>
            <person name="Pangilinan J."/>
            <person name="Paulsen I."/>
            <person name="Piegu B."/>
            <person name="Poliakov A."/>
            <person name="Robbens S."/>
            <person name="Schmutz J."/>
            <person name="Toulza E."/>
            <person name="Wyss T."/>
            <person name="Zelensky A."/>
            <person name="Zhou K."/>
            <person name="Armbrust E.V."/>
            <person name="Bhattacharya D."/>
            <person name="Goodenough U.W."/>
            <person name="Van de Peer Y."/>
            <person name="Grigoriev I.V."/>
        </authorList>
    </citation>
    <scope>NUCLEOTIDE SEQUENCE [LARGE SCALE GENOMIC DNA]</scope>
    <source>
        <strain evidence="4 5">CCMP1545</strain>
    </source>
</reference>
<gene>
    <name evidence="4" type="ORF">MICPUCDRAFT_21626</name>
</gene>
<keyword evidence="1" id="KW-0547">Nucleotide-binding</keyword>
<evidence type="ECO:0000259" key="3">
    <source>
        <dbReference type="PROSITE" id="PS51720"/>
    </source>
</evidence>
<dbReference type="OrthoDB" id="8954335at2759"/>
<dbReference type="EMBL" id="GG663746">
    <property type="protein sequence ID" value="EEH53399.1"/>
    <property type="molecule type" value="Genomic_DNA"/>
</dbReference>
<evidence type="ECO:0000313" key="5">
    <source>
        <dbReference type="Proteomes" id="UP000001876"/>
    </source>
</evidence>
<organism evidence="5">
    <name type="scientific">Micromonas pusilla (strain CCMP1545)</name>
    <name type="common">Picoplanktonic green alga</name>
    <dbReference type="NCBI Taxonomy" id="564608"/>
    <lineage>
        <taxon>Eukaryota</taxon>
        <taxon>Viridiplantae</taxon>
        <taxon>Chlorophyta</taxon>
        <taxon>Mamiellophyceae</taxon>
        <taxon>Mamiellales</taxon>
        <taxon>Mamiellaceae</taxon>
        <taxon>Micromonas</taxon>
    </lineage>
</organism>
<proteinExistence type="predicted"/>
<sequence length="172" mass="18029">MAPPPPPVEPVRLTIALVGQTGNGKSATGNSLLGRDAFVAKRSLASVTERCEKHVALLDANDDPLPPPLALDGAVPAPPPPDATTPSTILRVIDTPGTCDSGALLEDNLRRISDFLASTTEVDGGVDALVFVLSAANRFTQEEAVAMERLVARLGEGVLRHTICVFTRGEEL</sequence>
<dbReference type="STRING" id="564608.C1N3B4"/>
<keyword evidence="2" id="KW-0342">GTP-binding</keyword>
<dbReference type="Gene3D" id="3.40.50.300">
    <property type="entry name" value="P-loop containing nucleotide triphosphate hydrolases"/>
    <property type="match status" value="1"/>
</dbReference>
<evidence type="ECO:0000256" key="1">
    <source>
        <dbReference type="ARBA" id="ARBA00022741"/>
    </source>
</evidence>
<accession>C1N3B4</accession>
<evidence type="ECO:0000256" key="2">
    <source>
        <dbReference type="ARBA" id="ARBA00023134"/>
    </source>
</evidence>
<dbReference type="InterPro" id="IPR027417">
    <property type="entry name" value="P-loop_NTPase"/>
</dbReference>
<dbReference type="InterPro" id="IPR006703">
    <property type="entry name" value="G_AIG1"/>
</dbReference>
<dbReference type="Pfam" id="PF04548">
    <property type="entry name" value="AIG1"/>
    <property type="match status" value="2"/>
</dbReference>
<evidence type="ECO:0000313" key="4">
    <source>
        <dbReference type="EMBL" id="EEH53399.1"/>
    </source>
</evidence>
<feature type="non-terminal residue" evidence="4">
    <location>
        <position position="172"/>
    </location>
</feature>
<dbReference type="RefSeq" id="XP_003062580.1">
    <property type="nucleotide sequence ID" value="XM_003062534.1"/>
</dbReference>
<dbReference type="InterPro" id="IPR045058">
    <property type="entry name" value="GIMA/IAN/Toc"/>
</dbReference>
<dbReference type="PANTHER" id="PTHR10903:SF184">
    <property type="entry name" value="GTP-BINDING PROTEIN A"/>
    <property type="match status" value="1"/>
</dbReference>
<protein>
    <submittedName>
        <fullName evidence="4">Predicted protein</fullName>
    </submittedName>
</protein>
<dbReference type="OMA" id="GGDEWIN"/>
<dbReference type="SUPFAM" id="SSF52540">
    <property type="entry name" value="P-loop containing nucleoside triphosphate hydrolases"/>
    <property type="match status" value="1"/>
</dbReference>
<dbReference type="PROSITE" id="PS51720">
    <property type="entry name" value="G_AIG1"/>
    <property type="match status" value="1"/>
</dbReference>
<keyword evidence="5" id="KW-1185">Reference proteome</keyword>
<dbReference type="GeneID" id="9687790"/>
<dbReference type="PANTHER" id="PTHR10903">
    <property type="entry name" value="GTPASE, IMAP FAMILY MEMBER-RELATED"/>
    <property type="match status" value="1"/>
</dbReference>
<dbReference type="Proteomes" id="UP000001876">
    <property type="component" value="Unassembled WGS sequence"/>
</dbReference>
<dbReference type="KEGG" id="mpp:MICPUCDRAFT_21626"/>
<dbReference type="AlphaFoldDB" id="C1N3B4"/>
<feature type="domain" description="AIG1-type G" evidence="3">
    <location>
        <begin position="10"/>
        <end position="172"/>
    </location>
</feature>
<name>C1N3B4_MICPC</name>